<feature type="compositionally biased region" description="Acidic residues" evidence="1">
    <location>
        <begin position="191"/>
        <end position="204"/>
    </location>
</feature>
<feature type="region of interest" description="Disordered" evidence="1">
    <location>
        <begin position="414"/>
        <end position="455"/>
    </location>
</feature>
<evidence type="ECO:0000313" key="3">
    <source>
        <dbReference type="WBParaSite" id="jg6298"/>
    </source>
</evidence>
<dbReference type="AlphaFoldDB" id="A0A915EG21"/>
<feature type="region of interest" description="Disordered" evidence="1">
    <location>
        <begin position="1"/>
        <end position="33"/>
    </location>
</feature>
<feature type="compositionally biased region" description="Polar residues" evidence="1">
    <location>
        <begin position="8"/>
        <end position="17"/>
    </location>
</feature>
<proteinExistence type="predicted"/>
<feature type="compositionally biased region" description="Polar residues" evidence="1">
    <location>
        <begin position="650"/>
        <end position="661"/>
    </location>
</feature>
<protein>
    <submittedName>
        <fullName evidence="3">Condensin complex subunit 2</fullName>
    </submittedName>
</protein>
<keyword evidence="2" id="KW-1185">Reference proteome</keyword>
<feature type="region of interest" description="Disordered" evidence="1">
    <location>
        <begin position="618"/>
        <end position="705"/>
    </location>
</feature>
<feature type="region of interest" description="Disordered" evidence="1">
    <location>
        <begin position="56"/>
        <end position="85"/>
    </location>
</feature>
<evidence type="ECO:0000313" key="2">
    <source>
        <dbReference type="Proteomes" id="UP000887574"/>
    </source>
</evidence>
<accession>A0A915EG21</accession>
<feature type="compositionally biased region" description="Acidic residues" evidence="1">
    <location>
        <begin position="70"/>
        <end position="85"/>
    </location>
</feature>
<feature type="compositionally biased region" description="Basic and acidic residues" evidence="1">
    <location>
        <begin position="162"/>
        <end position="176"/>
    </location>
</feature>
<feature type="region of interest" description="Disordered" evidence="1">
    <location>
        <begin position="162"/>
        <end position="234"/>
    </location>
</feature>
<organism evidence="2 3">
    <name type="scientific">Ditylenchus dipsaci</name>
    <dbReference type="NCBI Taxonomy" id="166011"/>
    <lineage>
        <taxon>Eukaryota</taxon>
        <taxon>Metazoa</taxon>
        <taxon>Ecdysozoa</taxon>
        <taxon>Nematoda</taxon>
        <taxon>Chromadorea</taxon>
        <taxon>Rhabditida</taxon>
        <taxon>Tylenchina</taxon>
        <taxon>Tylenchomorpha</taxon>
        <taxon>Sphaerularioidea</taxon>
        <taxon>Anguinidae</taxon>
        <taxon>Anguininae</taxon>
        <taxon>Ditylenchus</taxon>
    </lineage>
</organism>
<evidence type="ECO:0000256" key="1">
    <source>
        <dbReference type="SAM" id="MobiDB-lite"/>
    </source>
</evidence>
<reference evidence="3" key="1">
    <citation type="submission" date="2022-11" db="UniProtKB">
        <authorList>
            <consortium name="WormBaseParasite"/>
        </authorList>
    </citation>
    <scope>IDENTIFICATION</scope>
</reference>
<sequence length="947" mass="106490">MVRETASKPPQTANINGCSKKAGTSGLNDGSMDIYDSEAAQNAFFNAPKISRRQFVNKRVSKKGGNGAGTDDEGEETEQPYDENNDQELNARIAGFMKEFISKKINANNAFETQILEKLNNVVEVESLQCVGAMLDASARVYAFRVDNTHGECFTVRTTIDESVQKEKRPTTDDARNMTSIEENGEAANNPDEEGDPQDDDDEGGNAVAEENERLKKAKQKKARQKESKLAEQTGQVEDLLKRATSLTQRFAAICLPDESVDEESVIAGFDHYINEMDDLNTLRRVKIPFINEKAGNIDRTNEEYGIDDPIYHKVAKEFEEGCAQSFVNNEVLTNPDGCFLILHTNWKNDEPNIPPQPAAFSTKLDPIFEQLEGSLERALAPQPCNLTILQDFCEEDSDGGDNQSDEMRLLGRRSQAVKQTTQRQLPEPSTREPSIENDAETESVVSMTEEDKSRKAHEELAKFQMLLDDEDEQPVKRDPFDGENFFNNDFSGLLHPDARNPNYKRLLCTVFLMMMQLKRLLSKDLQEQLFNTIGPENRARLEIVLDTKDLTKKEGAKPGTQVNQPLDYFMTRFAPLIDSVWHATIKKASEDQLSKVGFNFGPKGLQRITMRLGASAMKSVTKRRRGPYVTPVKTPARTTPLGTPESRIISPQSMTNSSRLSTRRDQFSSARKKAVSRLKFPGAASTGKKNRRSAHHEISDEENVDVGMSPVSQVSRASETIAQSKSYIYFWARPREYPRVYLEQVLDEKDNPMQTADLLDMDDVLGLNEEARNKRITLTTVAEVDNSFNQSSDFGDLQLDVEENFNVPQEIEVIQLAEKTLENTDILNILNPRAESIAGELLDPDEPVVEAIVVNAGQDRNHKLKTILTGRGTKSTKKAMPSKPKRQRLDFQVLEEEEMNWDLESATPIERRKLDIVGSGSVKLADMYDPVDLVNRSLLYKRKSGY</sequence>
<dbReference type="WBParaSite" id="jg6298">
    <property type="protein sequence ID" value="jg6298"/>
    <property type="gene ID" value="jg6298"/>
</dbReference>
<name>A0A915EG21_9BILA</name>
<dbReference type="Proteomes" id="UP000887574">
    <property type="component" value="Unplaced"/>
</dbReference>